<dbReference type="GO" id="GO:0005634">
    <property type="term" value="C:nucleus"/>
    <property type="evidence" value="ECO:0007669"/>
    <property type="project" value="UniProtKB-SubCell"/>
</dbReference>
<dbReference type="GO" id="GO:0003700">
    <property type="term" value="F:DNA-binding transcription factor activity"/>
    <property type="evidence" value="ECO:0007669"/>
    <property type="project" value="InterPro"/>
</dbReference>
<feature type="region of interest" description="Disordered" evidence="5">
    <location>
        <begin position="210"/>
        <end position="313"/>
    </location>
</feature>
<evidence type="ECO:0000313" key="7">
    <source>
        <dbReference type="EMBL" id="GMH89575.1"/>
    </source>
</evidence>
<dbReference type="PANTHER" id="PTHR10015">
    <property type="entry name" value="HEAT SHOCK TRANSCRIPTION FACTOR"/>
    <property type="match status" value="1"/>
</dbReference>
<dbReference type="GO" id="GO:0043565">
    <property type="term" value="F:sequence-specific DNA binding"/>
    <property type="evidence" value="ECO:0007669"/>
    <property type="project" value="InterPro"/>
</dbReference>
<name>A0A9W7BNS0_9STRA</name>
<protein>
    <recommendedName>
        <fullName evidence="6">HSF-type DNA-binding domain-containing protein</fullName>
    </recommendedName>
</protein>
<organism evidence="7 8">
    <name type="scientific">Triparma verrucosa</name>
    <dbReference type="NCBI Taxonomy" id="1606542"/>
    <lineage>
        <taxon>Eukaryota</taxon>
        <taxon>Sar</taxon>
        <taxon>Stramenopiles</taxon>
        <taxon>Ochrophyta</taxon>
        <taxon>Bolidophyceae</taxon>
        <taxon>Parmales</taxon>
        <taxon>Triparmaceae</taxon>
        <taxon>Triparma</taxon>
    </lineage>
</organism>
<keyword evidence="3" id="KW-0539">Nucleus</keyword>
<dbReference type="InterPro" id="IPR000232">
    <property type="entry name" value="HSF_DNA-bd"/>
</dbReference>
<feature type="compositionally biased region" description="Polar residues" evidence="5">
    <location>
        <begin position="1"/>
        <end position="26"/>
    </location>
</feature>
<feature type="domain" description="HSF-type DNA-binding" evidence="6">
    <location>
        <begin position="89"/>
        <end position="179"/>
    </location>
</feature>
<keyword evidence="2" id="KW-0238">DNA-binding</keyword>
<dbReference type="Pfam" id="PF00447">
    <property type="entry name" value="HSF_DNA-bind"/>
    <property type="match status" value="1"/>
</dbReference>
<evidence type="ECO:0000256" key="3">
    <source>
        <dbReference type="ARBA" id="ARBA00023242"/>
    </source>
</evidence>
<evidence type="ECO:0000256" key="4">
    <source>
        <dbReference type="RuleBase" id="RU004020"/>
    </source>
</evidence>
<dbReference type="AlphaFoldDB" id="A0A9W7BNS0"/>
<evidence type="ECO:0000256" key="1">
    <source>
        <dbReference type="ARBA" id="ARBA00004123"/>
    </source>
</evidence>
<proteinExistence type="inferred from homology"/>
<evidence type="ECO:0000256" key="2">
    <source>
        <dbReference type="ARBA" id="ARBA00023125"/>
    </source>
</evidence>
<feature type="compositionally biased region" description="Basic residues" evidence="5">
    <location>
        <begin position="284"/>
        <end position="297"/>
    </location>
</feature>
<sequence>MSRPTQPRSLPPQSYKVSVLQGTSKKNPPFPRSPGVPWSNTLIPSSFSSPSHAVNNNTAGREMGGLEVLMNAASTLKKSMPQKGQHEITFPRQLYDLIEKTDDKIIKWTGSGTAFQVLHQSGLEKVMGQFFRHSKYGSLQRQLNMYGFRKHVRGDLVGSFVHPSFHHGMSDFTEIVNERKAEKKLTATGRSFLLPLSAKIKTHMAAEKASLISNSKEKEGQSPLRRTVSSPLPKSRGDAVWPRRKKRSKRVNGEDKETGSNDEESNSSPETIGGSGFKKDSSQKKAKTTNTRSKRSPSKPPLLNTQLYPGGRSTGFTPLHTLVRSVGTQVDPPRPLVISTSVSADTQTISTSVSADSISTEMDLGLRHKISFEDKQDVKKVEKTIKVNGKDRFMID</sequence>
<dbReference type="InterPro" id="IPR036388">
    <property type="entry name" value="WH-like_DNA-bd_sf"/>
</dbReference>
<feature type="region of interest" description="Disordered" evidence="5">
    <location>
        <begin position="1"/>
        <end position="37"/>
    </location>
</feature>
<evidence type="ECO:0000313" key="8">
    <source>
        <dbReference type="Proteomes" id="UP001165160"/>
    </source>
</evidence>
<dbReference type="PANTHER" id="PTHR10015:SF427">
    <property type="entry name" value="HEAT SHOCK FACTOR PROTEIN"/>
    <property type="match status" value="1"/>
</dbReference>
<dbReference type="SUPFAM" id="SSF46785">
    <property type="entry name" value="Winged helix' DNA-binding domain"/>
    <property type="match status" value="1"/>
</dbReference>
<comment type="subcellular location">
    <subcellularLocation>
        <location evidence="1">Nucleus</location>
    </subcellularLocation>
</comment>
<reference evidence="8" key="1">
    <citation type="journal article" date="2023" name="Commun. Biol.">
        <title>Genome analysis of Parmales, the sister group of diatoms, reveals the evolutionary specialization of diatoms from phago-mixotrophs to photoautotrophs.</title>
        <authorList>
            <person name="Ban H."/>
            <person name="Sato S."/>
            <person name="Yoshikawa S."/>
            <person name="Yamada K."/>
            <person name="Nakamura Y."/>
            <person name="Ichinomiya M."/>
            <person name="Sato N."/>
            <person name="Blanc-Mathieu R."/>
            <person name="Endo H."/>
            <person name="Kuwata A."/>
            <person name="Ogata H."/>
        </authorList>
    </citation>
    <scope>NUCLEOTIDE SEQUENCE [LARGE SCALE GENOMIC DNA]</scope>
    <source>
        <strain evidence="8">NIES 3699</strain>
    </source>
</reference>
<evidence type="ECO:0000259" key="6">
    <source>
        <dbReference type="SMART" id="SM00415"/>
    </source>
</evidence>
<gene>
    <name evidence="7" type="ORF">TrVE_jg6217</name>
</gene>
<dbReference type="InterPro" id="IPR036390">
    <property type="entry name" value="WH_DNA-bd_sf"/>
</dbReference>
<dbReference type="Proteomes" id="UP001165160">
    <property type="component" value="Unassembled WGS sequence"/>
</dbReference>
<dbReference type="SMART" id="SM00415">
    <property type="entry name" value="HSF"/>
    <property type="match status" value="1"/>
</dbReference>
<accession>A0A9W7BNS0</accession>
<comment type="caution">
    <text evidence="7">The sequence shown here is derived from an EMBL/GenBank/DDBJ whole genome shotgun (WGS) entry which is preliminary data.</text>
</comment>
<dbReference type="EMBL" id="BRXX01000096">
    <property type="protein sequence ID" value="GMH89575.1"/>
    <property type="molecule type" value="Genomic_DNA"/>
</dbReference>
<comment type="similarity">
    <text evidence="4">Belongs to the HSF family.</text>
</comment>
<keyword evidence="8" id="KW-1185">Reference proteome</keyword>
<dbReference type="Gene3D" id="1.10.10.10">
    <property type="entry name" value="Winged helix-like DNA-binding domain superfamily/Winged helix DNA-binding domain"/>
    <property type="match status" value="1"/>
</dbReference>
<evidence type="ECO:0000256" key="5">
    <source>
        <dbReference type="SAM" id="MobiDB-lite"/>
    </source>
</evidence>